<accession>A0ABR1Z539</accession>
<keyword evidence="1" id="KW-1133">Transmembrane helix</keyword>
<evidence type="ECO:0000256" key="1">
    <source>
        <dbReference type="SAM" id="Phobius"/>
    </source>
</evidence>
<keyword evidence="3" id="KW-1185">Reference proteome</keyword>
<sequence>MESLATPSTGSLASFSNTDLYTLPDPSFSIGQDGHLRHHFVFIPQVPYSSSTCADAKYTTHRTKKLPHPIRQHPIWTLHIRAEPRPLEIFIHEAIEPSLWPLVRPYADTERHFNPSADLLTTRSLRFRITSSAANQPTTDPIQHFHVVVPRLARHEWNRIYRVFLYPRVPLAPNSGIGGTFPLLSIAAARAGEQRVSGAVHTPSASLCPPFAGRNAIDAHESFADLDGVRLAPSTVDTCRAWGRVSSWHAASCRLRDANMLPPDAPLVRPRDVLLDKCLPGRWYRSVSAGPESAFPQLRDEERESAVSKAVWAFVDGVVRSRAVRALLLSLLAVWLVDLAARGTFKVVDDVVPAVVDDVVPAVVKGATSFVDEVRRIGAASVAAYRAVVYVLETTRLFVHSVVLEGAGLLMEVFGIFVVVCCRYGFLLLLD</sequence>
<organism evidence="2 3">
    <name type="scientific">Phyllosticta capitalensis</name>
    <dbReference type="NCBI Taxonomy" id="121624"/>
    <lineage>
        <taxon>Eukaryota</taxon>
        <taxon>Fungi</taxon>
        <taxon>Dikarya</taxon>
        <taxon>Ascomycota</taxon>
        <taxon>Pezizomycotina</taxon>
        <taxon>Dothideomycetes</taxon>
        <taxon>Dothideomycetes incertae sedis</taxon>
        <taxon>Botryosphaeriales</taxon>
        <taxon>Phyllostictaceae</taxon>
        <taxon>Phyllosticta</taxon>
    </lineage>
</organism>
<evidence type="ECO:0000313" key="3">
    <source>
        <dbReference type="Proteomes" id="UP001492380"/>
    </source>
</evidence>
<gene>
    <name evidence="2" type="ORF">HDK90DRAFT_43812</name>
</gene>
<protein>
    <submittedName>
        <fullName evidence="2">Uncharacterized protein</fullName>
    </submittedName>
</protein>
<dbReference type="EMBL" id="JBBWRZ010000001">
    <property type="protein sequence ID" value="KAK8247493.1"/>
    <property type="molecule type" value="Genomic_DNA"/>
</dbReference>
<keyword evidence="1" id="KW-0472">Membrane</keyword>
<name>A0ABR1Z539_9PEZI</name>
<comment type="caution">
    <text evidence="2">The sequence shown here is derived from an EMBL/GenBank/DDBJ whole genome shotgun (WGS) entry which is preliminary data.</text>
</comment>
<feature type="transmembrane region" description="Helical" evidence="1">
    <location>
        <begin position="409"/>
        <end position="430"/>
    </location>
</feature>
<proteinExistence type="predicted"/>
<keyword evidence="1" id="KW-0812">Transmembrane</keyword>
<dbReference type="Proteomes" id="UP001492380">
    <property type="component" value="Unassembled WGS sequence"/>
</dbReference>
<reference evidence="2 3" key="1">
    <citation type="submission" date="2024-04" db="EMBL/GenBank/DDBJ databases">
        <title>Phyllosticta paracitricarpa is synonymous to the EU quarantine fungus P. citricarpa based on phylogenomic analyses.</title>
        <authorList>
            <consortium name="Lawrence Berkeley National Laboratory"/>
            <person name="Van Ingen-Buijs V.A."/>
            <person name="Van Westerhoven A.C."/>
            <person name="Haridas S."/>
            <person name="Skiadas P."/>
            <person name="Martin F."/>
            <person name="Groenewald J.Z."/>
            <person name="Crous P.W."/>
            <person name="Seidl M.F."/>
        </authorList>
    </citation>
    <scope>NUCLEOTIDE SEQUENCE [LARGE SCALE GENOMIC DNA]</scope>
    <source>
        <strain evidence="2 3">CBS 123374</strain>
    </source>
</reference>
<evidence type="ECO:0000313" key="2">
    <source>
        <dbReference type="EMBL" id="KAK8247493.1"/>
    </source>
</evidence>